<dbReference type="AlphaFoldDB" id="A0AB32X1T5"/>
<feature type="domain" description="R13L1/DRL21-like LRR repeat region" evidence="1">
    <location>
        <begin position="1"/>
        <end position="126"/>
    </location>
</feature>
<proteinExistence type="predicted"/>
<dbReference type="PANTHER" id="PTHR47481">
    <property type="match status" value="1"/>
</dbReference>
<organism evidence="2 3">
    <name type="scientific">Theobroma cacao</name>
    <name type="common">Cacao</name>
    <name type="synonym">Cocoa</name>
    <dbReference type="NCBI Taxonomy" id="3641"/>
    <lineage>
        <taxon>Eukaryota</taxon>
        <taxon>Viridiplantae</taxon>
        <taxon>Streptophyta</taxon>
        <taxon>Embryophyta</taxon>
        <taxon>Tracheophyta</taxon>
        <taxon>Spermatophyta</taxon>
        <taxon>Magnoliopsida</taxon>
        <taxon>eudicotyledons</taxon>
        <taxon>Gunneridae</taxon>
        <taxon>Pentapetalae</taxon>
        <taxon>rosids</taxon>
        <taxon>malvids</taxon>
        <taxon>Malvales</taxon>
        <taxon>Malvaceae</taxon>
        <taxon>Byttnerioideae</taxon>
        <taxon>Theobroma</taxon>
    </lineage>
</organism>
<dbReference type="SUPFAM" id="SSF52058">
    <property type="entry name" value="L domain-like"/>
    <property type="match status" value="1"/>
</dbReference>
<dbReference type="RefSeq" id="XP_017984373.1">
    <property type="nucleotide sequence ID" value="XM_018128884.1"/>
</dbReference>
<accession>A0AB32X1T5</accession>
<evidence type="ECO:0000313" key="3">
    <source>
        <dbReference type="RefSeq" id="XP_017984373.1"/>
    </source>
</evidence>
<dbReference type="Proteomes" id="UP000694886">
    <property type="component" value="Chromosome 10"/>
</dbReference>
<evidence type="ECO:0000259" key="1">
    <source>
        <dbReference type="Pfam" id="PF25019"/>
    </source>
</evidence>
<reference evidence="2" key="1">
    <citation type="journal article" date="1997" name="Nucleic Acids Res.">
        <title>tRNAscan-SE: a program for improved detection of transfer RNA genes in genomic sequence.</title>
        <authorList>
            <person name="Lowe T.M."/>
            <person name="Eddy S.R."/>
        </authorList>
    </citation>
    <scope>NUCLEOTIDE SEQUENCE [LARGE SCALE GENOMIC DNA]</scope>
    <source>
        <strain evidence="2">r\B97-61/B2</strain>
    </source>
</reference>
<dbReference type="Gene3D" id="3.80.10.10">
    <property type="entry name" value="Ribonuclease Inhibitor"/>
    <property type="match status" value="2"/>
</dbReference>
<dbReference type="Pfam" id="PF25019">
    <property type="entry name" value="LRR_R13L1-DRL21"/>
    <property type="match status" value="1"/>
</dbReference>
<dbReference type="GeneID" id="108663649"/>
<name>A0AB32X1T5_THECC</name>
<sequence length="565" mass="64287">MQNLSNLKGQLYISELHDVDEAQYAWEAKLSSKLDLENLELKWSKDFNINLRRKEVEKEVLNLDQPHKDIKELAINYYARIEFPDWVEDDSFKNLQVLRHEDSHNCTLLPAVGKLPLLKHLYAKGMRSVISVGNEFHGVNGPNVFPSLETLHFENMFEWKEWKLCEVDEQEKLVIHRCQELVVSISNLPMLCELEIDGCKEVVFESYDDIWTLYIGNCENLRCLLDNKENINFRSTSILQSLDIGYCEALKSLSSSEALPNLHHLQCLTIRNCQRVQYSFGERGFPTNLTSPSVDDPNISKAVMEWGSHRPKSLTKLNISGSNCTDVVSFPQEEIGMKLPPSLTNLIIRDFKNLRKLSSNGFQNLTSLQSLWIDNCPKLRSIPRKEMLPSLLQLSITVCPMLKKSFVNGTNLCPPKEKTIDGKTVPNPNNLFWHRQDQLLKIGIMTSEHIIPMISSAKTFKDVWDHLSTALASASTSRTMGLTDQLANITKGTMTVSEYIGKIRSIVDELALARSVVPNTNLILHVLNGVGSEYKEIAATVQARNTPISLKELHDKLIEYEFFLA</sequence>
<dbReference type="InterPro" id="IPR056789">
    <property type="entry name" value="LRR_R13L1-DRL21"/>
</dbReference>
<reference evidence="3" key="2">
    <citation type="submission" date="2025-08" db="UniProtKB">
        <authorList>
            <consortium name="RefSeq"/>
        </authorList>
    </citation>
    <scope>IDENTIFICATION</scope>
</reference>
<dbReference type="Pfam" id="PF14223">
    <property type="entry name" value="Retrotran_gag_2"/>
    <property type="match status" value="1"/>
</dbReference>
<dbReference type="Gramene" id="Tc10v2_t011900.1">
    <property type="protein sequence ID" value="Tc10v2_p011900.1"/>
    <property type="gene ID" value="Tc10v2_g011900"/>
</dbReference>
<dbReference type="PANTHER" id="PTHR47481:SF9">
    <property type="entry name" value="RETROTRANSPOSON GAG DOMAIN-CONTAINING PROTEIN"/>
    <property type="match status" value="1"/>
</dbReference>
<dbReference type="KEGG" id="tcc:108663649"/>
<evidence type="ECO:0000313" key="2">
    <source>
        <dbReference type="Proteomes" id="UP000694886"/>
    </source>
</evidence>
<dbReference type="InterPro" id="IPR032675">
    <property type="entry name" value="LRR_dom_sf"/>
</dbReference>
<protein>
    <submittedName>
        <fullName evidence="3">Disease resistance RPP13-like protein 1</fullName>
    </submittedName>
</protein>
<gene>
    <name evidence="3" type="primary">LOC108663649</name>
</gene>